<keyword evidence="6 9" id="KW-0472">Membrane</keyword>
<evidence type="ECO:0000256" key="4">
    <source>
        <dbReference type="ARBA" id="ARBA00022729"/>
    </source>
</evidence>
<protein>
    <submittedName>
        <fullName evidence="10">Transmembrane protein</fullName>
    </submittedName>
</protein>
<feature type="compositionally biased region" description="Polar residues" evidence="8">
    <location>
        <begin position="527"/>
        <end position="546"/>
    </location>
</feature>
<feature type="region of interest" description="Disordered" evidence="8">
    <location>
        <begin position="613"/>
        <end position="639"/>
    </location>
</feature>
<dbReference type="AlphaFoldDB" id="A0A7J6VNV1"/>
<comment type="caution">
    <text evidence="10">The sequence shown here is derived from an EMBL/GenBank/DDBJ whole genome shotgun (WGS) entry which is preliminary data.</text>
</comment>
<evidence type="ECO:0000313" key="10">
    <source>
        <dbReference type="EMBL" id="KAF5186238.1"/>
    </source>
</evidence>
<evidence type="ECO:0000256" key="2">
    <source>
        <dbReference type="ARBA" id="ARBA00005748"/>
    </source>
</evidence>
<keyword evidence="5 9" id="KW-1133">Transmembrane helix</keyword>
<dbReference type="PANTHER" id="PTHR31587:SF3">
    <property type="entry name" value="EXPRESSED PROTEIN"/>
    <property type="match status" value="1"/>
</dbReference>
<dbReference type="EMBL" id="JABWDY010029631">
    <property type="protein sequence ID" value="KAF5186238.1"/>
    <property type="molecule type" value="Genomic_DNA"/>
</dbReference>
<evidence type="ECO:0000256" key="5">
    <source>
        <dbReference type="ARBA" id="ARBA00022989"/>
    </source>
</evidence>
<feature type="region of interest" description="Disordered" evidence="8">
    <location>
        <begin position="523"/>
        <end position="546"/>
    </location>
</feature>
<dbReference type="GO" id="GO:0005637">
    <property type="term" value="C:nuclear inner membrane"/>
    <property type="evidence" value="ECO:0007669"/>
    <property type="project" value="UniProtKB-SubCell"/>
</dbReference>
<dbReference type="InterPro" id="IPR019358">
    <property type="entry name" value="NEMP_fam"/>
</dbReference>
<comment type="similarity">
    <text evidence="2">Belongs to the NEMP family.</text>
</comment>
<dbReference type="Proteomes" id="UP000554482">
    <property type="component" value="Unassembled WGS sequence"/>
</dbReference>
<feature type="transmembrane region" description="Helical" evidence="9">
    <location>
        <begin position="221"/>
        <end position="243"/>
    </location>
</feature>
<dbReference type="PANTHER" id="PTHR31587">
    <property type="entry name" value="TRANSMEMBRANE PROTEIN (DUF2215)"/>
    <property type="match status" value="1"/>
</dbReference>
<evidence type="ECO:0000313" key="11">
    <source>
        <dbReference type="Proteomes" id="UP000554482"/>
    </source>
</evidence>
<evidence type="ECO:0000256" key="3">
    <source>
        <dbReference type="ARBA" id="ARBA00022692"/>
    </source>
</evidence>
<feature type="transmembrane region" description="Helical" evidence="9">
    <location>
        <begin position="12"/>
        <end position="29"/>
    </location>
</feature>
<evidence type="ECO:0000256" key="7">
    <source>
        <dbReference type="ARBA" id="ARBA00023242"/>
    </source>
</evidence>
<keyword evidence="4" id="KW-0732">Signal</keyword>
<comment type="subcellular location">
    <subcellularLocation>
        <location evidence="1">Nucleus inner membrane</location>
        <topology evidence="1">Multi-pass membrane protein</topology>
        <orientation evidence="1">Nucleoplasmic side</orientation>
    </subcellularLocation>
</comment>
<evidence type="ECO:0000256" key="8">
    <source>
        <dbReference type="SAM" id="MobiDB-lite"/>
    </source>
</evidence>
<keyword evidence="11" id="KW-1185">Reference proteome</keyword>
<feature type="transmembrane region" description="Helical" evidence="9">
    <location>
        <begin position="166"/>
        <end position="184"/>
    </location>
</feature>
<sequence>MEFTSSSSSSSRSVLLFLIFFFSCLIYRTNSIRDVDLENPVIDFTPSHLGGHISTSRSQASISCERVRVVGVSRWFNIQRYANSFRVTLTPSVQIPERHHSKIEVCFFRNTSLGPCQCDKDEWKPIQKSQWSGIMSPYEDKYVDVKFVDGTSGSITVSVEEELQQWRLYCLFFGFILLLFAPIVSDWVPFYYSSSMAIGVLLVVLILLFQGMKLLPTGRKSALYFTIYGSLIGLGSVLVNYFSMLINSILVNFGLSEDMYNPVSIFAGVGIILSGAALGYWMVRKFVISKDGTVDAGIAQFVKWAVRIVAITSILQSTLDTRLAILALASSWGLCSLITSRCRGTVSVWLRQAKQASKGRKSAEFLSRSAGKAYGRTSWSSPNRATHLSVSPANGYGSPSSLKGVMLTPQLDYYSTFHKTPKRKRFSRKEWEDFTMESTKEALAELASSPEFTDWVVENADRIQIHPEDSSDDSMDSGAVSSEETIVESESKLGLFSWWLRQAKQASKGRKSAEFLSRSAGKAYGRTSWSSPNRATHLSVSPANGYGSPSSLKGVMLTPQLDYYSTFHKTPKRKRFSRKEWEDFTMESTKEALAELASSPEFTDWVVENADRIQIHPEDSSDDSMDSGAVSSEETIVESESKLGLFSWYL</sequence>
<evidence type="ECO:0000256" key="6">
    <source>
        <dbReference type="ARBA" id="ARBA00023136"/>
    </source>
</evidence>
<name>A0A7J6VNV1_THATH</name>
<keyword evidence="3 9" id="KW-0812">Transmembrane</keyword>
<evidence type="ECO:0000256" key="1">
    <source>
        <dbReference type="ARBA" id="ARBA00004575"/>
    </source>
</evidence>
<evidence type="ECO:0000256" key="9">
    <source>
        <dbReference type="SAM" id="Phobius"/>
    </source>
</evidence>
<keyword evidence="7" id="KW-0539">Nucleus</keyword>
<gene>
    <name evidence="10" type="ORF">FRX31_024176</name>
</gene>
<proteinExistence type="inferred from homology"/>
<organism evidence="10 11">
    <name type="scientific">Thalictrum thalictroides</name>
    <name type="common">Rue-anemone</name>
    <name type="synonym">Anemone thalictroides</name>
    <dbReference type="NCBI Taxonomy" id="46969"/>
    <lineage>
        <taxon>Eukaryota</taxon>
        <taxon>Viridiplantae</taxon>
        <taxon>Streptophyta</taxon>
        <taxon>Embryophyta</taxon>
        <taxon>Tracheophyta</taxon>
        <taxon>Spermatophyta</taxon>
        <taxon>Magnoliopsida</taxon>
        <taxon>Ranunculales</taxon>
        <taxon>Ranunculaceae</taxon>
        <taxon>Thalictroideae</taxon>
        <taxon>Thalictrum</taxon>
    </lineage>
</organism>
<reference evidence="10 11" key="1">
    <citation type="submission" date="2020-06" db="EMBL/GenBank/DDBJ databases">
        <title>Transcriptomic and genomic resources for Thalictrum thalictroides and T. hernandezii: Facilitating candidate gene discovery in an emerging model plant lineage.</title>
        <authorList>
            <person name="Arias T."/>
            <person name="Riano-Pachon D.M."/>
            <person name="Di Stilio V.S."/>
        </authorList>
    </citation>
    <scope>NUCLEOTIDE SEQUENCE [LARGE SCALE GENOMIC DNA]</scope>
    <source>
        <strain evidence="11">cv. WT478/WT964</strain>
        <tissue evidence="10">Leaves</tissue>
    </source>
</reference>
<dbReference type="OrthoDB" id="772609at2759"/>
<dbReference type="Pfam" id="PF10225">
    <property type="entry name" value="NEMP"/>
    <property type="match status" value="1"/>
</dbReference>
<feature type="transmembrane region" description="Helical" evidence="9">
    <location>
        <begin position="263"/>
        <end position="283"/>
    </location>
</feature>
<feature type="transmembrane region" description="Helical" evidence="9">
    <location>
        <begin position="190"/>
        <end position="209"/>
    </location>
</feature>
<accession>A0A7J6VNV1</accession>